<evidence type="ECO:0000259" key="2">
    <source>
        <dbReference type="Pfam" id="PF07486"/>
    </source>
</evidence>
<evidence type="ECO:0000313" key="4">
    <source>
        <dbReference type="Proteomes" id="UP001165565"/>
    </source>
</evidence>
<name>A0AA41ZCX9_9SPHN</name>
<feature type="domain" description="Cell wall hydrolase SleB" evidence="2">
    <location>
        <begin position="106"/>
        <end position="215"/>
    </location>
</feature>
<evidence type="ECO:0000256" key="1">
    <source>
        <dbReference type="SAM" id="SignalP"/>
    </source>
</evidence>
<dbReference type="PROSITE" id="PS51257">
    <property type="entry name" value="PROKAR_LIPOPROTEIN"/>
    <property type="match status" value="1"/>
</dbReference>
<proteinExistence type="predicted"/>
<accession>A0AA41ZCX9</accession>
<dbReference type="AlphaFoldDB" id="A0AA41ZCX9"/>
<feature type="signal peptide" evidence="1">
    <location>
        <begin position="1"/>
        <end position="15"/>
    </location>
</feature>
<keyword evidence="4" id="KW-1185">Reference proteome</keyword>
<evidence type="ECO:0000313" key="3">
    <source>
        <dbReference type="EMBL" id="MCW6536851.1"/>
    </source>
</evidence>
<feature type="chain" id="PRO_5041272066" evidence="1">
    <location>
        <begin position="16"/>
        <end position="323"/>
    </location>
</feature>
<dbReference type="InterPro" id="IPR011105">
    <property type="entry name" value="Cell_wall_hydrolase_SleB"/>
</dbReference>
<reference evidence="3" key="1">
    <citation type="submission" date="2022-06" db="EMBL/GenBank/DDBJ databases">
        <title>Sphingomonas sp. nov. isolated from rhizosphere soil of tomato.</title>
        <authorList>
            <person name="Dong H."/>
            <person name="Gao R."/>
        </authorList>
    </citation>
    <scope>NUCLEOTIDE SEQUENCE</scope>
    <source>
        <strain evidence="3">MMSM24</strain>
    </source>
</reference>
<dbReference type="Proteomes" id="UP001165565">
    <property type="component" value="Unassembled WGS sequence"/>
</dbReference>
<keyword evidence="3" id="KW-0378">Hydrolase</keyword>
<comment type="caution">
    <text evidence="3">The sequence shown here is derived from an EMBL/GenBank/DDBJ whole genome shotgun (WGS) entry which is preliminary data.</text>
</comment>
<sequence length="323" mass="34176">MLKAILLAVPALALATSCVPQQRAPSYAALAAASAPQRPVKDPRELLERLELDVPTDLIEETALARIARPAVYNAAPAFDTGIQAPDDAARALDCLTQAVYYEARSEPVDGERAVAQVVLNRVRDRAFPKSVCGVVYQGSDRSTGCQFTFTCDGSLMRPREPVAWARARAVALAALAGEVYAPVGSATHYHANYVSPWWAPSLTRIGMVGSHIFYRWRDAMENALAFRQRYDGFEPEVGMTLAGASNGVTVHRSGDAGDSASETVGSVTIHRDQSAIAAKLTPAAAVTTPGAAHSSLVAGVRVHRNVAPPEGAAPEDAGETTS</sequence>
<protein>
    <submittedName>
        <fullName evidence="3">Cell wall hydrolase</fullName>
    </submittedName>
</protein>
<dbReference type="RefSeq" id="WP_265270635.1">
    <property type="nucleotide sequence ID" value="NZ_JANFAU010000006.1"/>
</dbReference>
<dbReference type="Pfam" id="PF07486">
    <property type="entry name" value="Hydrolase_2"/>
    <property type="match status" value="1"/>
</dbReference>
<keyword evidence="1" id="KW-0732">Signal</keyword>
<organism evidence="3 4">
    <name type="scientific">Sphingomonas lycopersici</name>
    <dbReference type="NCBI Taxonomy" id="2951807"/>
    <lineage>
        <taxon>Bacteria</taxon>
        <taxon>Pseudomonadati</taxon>
        <taxon>Pseudomonadota</taxon>
        <taxon>Alphaproteobacteria</taxon>
        <taxon>Sphingomonadales</taxon>
        <taxon>Sphingomonadaceae</taxon>
        <taxon>Sphingomonas</taxon>
    </lineage>
</organism>
<dbReference type="Gene3D" id="1.10.10.2520">
    <property type="entry name" value="Cell wall hydrolase SleB, domain 1"/>
    <property type="match status" value="1"/>
</dbReference>
<dbReference type="GO" id="GO:0016787">
    <property type="term" value="F:hydrolase activity"/>
    <property type="evidence" value="ECO:0007669"/>
    <property type="project" value="UniProtKB-KW"/>
</dbReference>
<dbReference type="EMBL" id="JANFAV010000016">
    <property type="protein sequence ID" value="MCW6536851.1"/>
    <property type="molecule type" value="Genomic_DNA"/>
</dbReference>
<dbReference type="InterPro" id="IPR042047">
    <property type="entry name" value="SleB_dom1"/>
</dbReference>
<gene>
    <name evidence="3" type="ORF">NEE01_18895</name>
</gene>